<dbReference type="InterPro" id="IPR051052">
    <property type="entry name" value="Diverse_substrate_MTase"/>
</dbReference>
<comment type="caution">
    <text evidence="4">The sequence shown here is derived from an EMBL/GenBank/DDBJ whole genome shotgun (WGS) entry which is preliminary data.</text>
</comment>
<proteinExistence type="predicted"/>
<keyword evidence="1" id="KW-0489">Methyltransferase</keyword>
<feature type="domain" description="Methyltransferase" evidence="3">
    <location>
        <begin position="49"/>
        <end position="141"/>
    </location>
</feature>
<organism evidence="4 5">
    <name type="scientific">Thermogemmatispora tikiterensis</name>
    <dbReference type="NCBI Taxonomy" id="1825093"/>
    <lineage>
        <taxon>Bacteria</taxon>
        <taxon>Bacillati</taxon>
        <taxon>Chloroflexota</taxon>
        <taxon>Ktedonobacteria</taxon>
        <taxon>Thermogemmatisporales</taxon>
        <taxon>Thermogemmatisporaceae</taxon>
        <taxon>Thermogemmatispora</taxon>
    </lineage>
</organism>
<dbReference type="Proteomes" id="UP000248706">
    <property type="component" value="Unassembled WGS sequence"/>
</dbReference>
<dbReference type="EMBL" id="MCIF01000002">
    <property type="protein sequence ID" value="RAQ97402.1"/>
    <property type="molecule type" value="Genomic_DNA"/>
</dbReference>
<dbReference type="GO" id="GO:0032259">
    <property type="term" value="P:methylation"/>
    <property type="evidence" value="ECO:0007669"/>
    <property type="project" value="UniProtKB-KW"/>
</dbReference>
<evidence type="ECO:0000313" key="4">
    <source>
        <dbReference type="EMBL" id="RAQ97402.1"/>
    </source>
</evidence>
<protein>
    <recommendedName>
        <fullName evidence="3">Methyltransferase domain-containing protein</fullName>
    </recommendedName>
</protein>
<dbReference type="AlphaFoldDB" id="A0A328VMD8"/>
<accession>A0A328VMD8</accession>
<name>A0A328VMD8_9CHLR</name>
<dbReference type="SUPFAM" id="SSF53335">
    <property type="entry name" value="S-adenosyl-L-methionine-dependent methyltransferases"/>
    <property type="match status" value="1"/>
</dbReference>
<dbReference type="OrthoDB" id="9797252at2"/>
<sequence length="262" mass="29486">MEKRFVPNQKRLRRFQDHELVSHYHLRPFYPPETFVILEELMVDEPRVVLDLGCGTGNVARPLAASAAVERIDAVDVSLAMLERARELPGGDAPTIRWIHGRAEDVALTPPYALVTAGMCLHWMDWGQVLPRLAHMLTPRGLLAILNLQQSMPWRQAYQQIRRRFADGRPAPGLNLVAAMAQRGLFRLLGERQTAPLPMQQTVEDYIAAQYAYSSLAGLDSEQRADFEQEMRTLLTPFARDGLLSFEVVATITWGRPCDAAG</sequence>
<dbReference type="Pfam" id="PF13649">
    <property type="entry name" value="Methyltransf_25"/>
    <property type="match status" value="1"/>
</dbReference>
<evidence type="ECO:0000259" key="3">
    <source>
        <dbReference type="Pfam" id="PF13649"/>
    </source>
</evidence>
<evidence type="ECO:0000256" key="1">
    <source>
        <dbReference type="ARBA" id="ARBA00022603"/>
    </source>
</evidence>
<evidence type="ECO:0000256" key="2">
    <source>
        <dbReference type="ARBA" id="ARBA00022679"/>
    </source>
</evidence>
<evidence type="ECO:0000313" key="5">
    <source>
        <dbReference type="Proteomes" id="UP000248706"/>
    </source>
</evidence>
<dbReference type="CDD" id="cd02440">
    <property type="entry name" value="AdoMet_MTases"/>
    <property type="match status" value="1"/>
</dbReference>
<keyword evidence="2" id="KW-0808">Transferase</keyword>
<dbReference type="Gene3D" id="3.40.50.150">
    <property type="entry name" value="Vaccinia Virus protein VP39"/>
    <property type="match status" value="1"/>
</dbReference>
<reference evidence="4 5" key="1">
    <citation type="submission" date="2016-08" db="EMBL/GenBank/DDBJ databases">
        <title>Analysis of Carbohydrate Active Enzymes in Thermogemmatispora T81 Reveals Carbohydrate Degradation Ability.</title>
        <authorList>
            <person name="Tomazini A."/>
            <person name="Lal S."/>
            <person name="Stott M."/>
            <person name="Henrissat B."/>
            <person name="Polikarpov I."/>
            <person name="Sparling R."/>
            <person name="Levin D.B."/>
        </authorList>
    </citation>
    <scope>NUCLEOTIDE SEQUENCE [LARGE SCALE GENOMIC DNA]</scope>
    <source>
        <strain evidence="4 5">T81</strain>
    </source>
</reference>
<dbReference type="RefSeq" id="WP_112431737.1">
    <property type="nucleotide sequence ID" value="NZ_MCIF01000002.1"/>
</dbReference>
<dbReference type="GO" id="GO:0008168">
    <property type="term" value="F:methyltransferase activity"/>
    <property type="evidence" value="ECO:0007669"/>
    <property type="project" value="UniProtKB-KW"/>
</dbReference>
<dbReference type="PANTHER" id="PTHR44942:SF4">
    <property type="entry name" value="METHYLTRANSFERASE TYPE 11 DOMAIN-CONTAINING PROTEIN"/>
    <property type="match status" value="1"/>
</dbReference>
<dbReference type="InterPro" id="IPR041698">
    <property type="entry name" value="Methyltransf_25"/>
</dbReference>
<dbReference type="PANTHER" id="PTHR44942">
    <property type="entry name" value="METHYLTRANSF_11 DOMAIN-CONTAINING PROTEIN"/>
    <property type="match status" value="1"/>
</dbReference>
<gene>
    <name evidence="4" type="ORF">A4R35_17830</name>
</gene>
<keyword evidence="5" id="KW-1185">Reference proteome</keyword>
<dbReference type="InterPro" id="IPR029063">
    <property type="entry name" value="SAM-dependent_MTases_sf"/>
</dbReference>